<dbReference type="Gene3D" id="2.130.10.10">
    <property type="entry name" value="YVTN repeat-like/Quinoprotein amine dehydrogenase"/>
    <property type="match status" value="3"/>
</dbReference>
<dbReference type="InterPro" id="IPR015943">
    <property type="entry name" value="WD40/YVTN_repeat-like_dom_sf"/>
</dbReference>
<dbReference type="PANTHER" id="PTHR10039">
    <property type="entry name" value="AMELOGENIN"/>
    <property type="match status" value="1"/>
</dbReference>
<dbReference type="InterPro" id="IPR027417">
    <property type="entry name" value="P-loop_NTPase"/>
</dbReference>
<comment type="similarity">
    <text evidence="1">Belongs to the putative lipase ROG1 family.</text>
</comment>
<dbReference type="InterPro" id="IPR054471">
    <property type="entry name" value="GPIID_WHD"/>
</dbReference>
<evidence type="ECO:0008006" key="11">
    <source>
        <dbReference type="Google" id="ProtNLM"/>
    </source>
</evidence>
<evidence type="ECO:0000256" key="1">
    <source>
        <dbReference type="ARBA" id="ARBA00007920"/>
    </source>
</evidence>
<feature type="domain" description="DUF676" evidence="6">
    <location>
        <begin position="3"/>
        <end position="49"/>
    </location>
</feature>
<dbReference type="Pfam" id="PF22939">
    <property type="entry name" value="WHD_GPIID"/>
    <property type="match status" value="1"/>
</dbReference>
<evidence type="ECO:0000256" key="4">
    <source>
        <dbReference type="PROSITE-ProRule" id="PRU00221"/>
    </source>
</evidence>
<evidence type="ECO:0000313" key="10">
    <source>
        <dbReference type="Proteomes" id="UP001320245"/>
    </source>
</evidence>
<proteinExistence type="inferred from homology"/>
<evidence type="ECO:0000259" key="8">
    <source>
        <dbReference type="Pfam" id="PF24883"/>
    </source>
</evidence>
<dbReference type="InterPro" id="IPR029058">
    <property type="entry name" value="AB_hydrolase_fold"/>
</dbReference>
<feature type="repeat" description="WD" evidence="4">
    <location>
        <begin position="830"/>
        <end position="862"/>
    </location>
</feature>
<evidence type="ECO:0000256" key="2">
    <source>
        <dbReference type="ARBA" id="ARBA00022574"/>
    </source>
</evidence>
<dbReference type="Gene3D" id="3.40.50.1820">
    <property type="entry name" value="alpha/beta hydrolase"/>
    <property type="match status" value="1"/>
</dbReference>
<evidence type="ECO:0000313" key="9">
    <source>
        <dbReference type="EMBL" id="KAK7729644.1"/>
    </source>
</evidence>
<dbReference type="InterPro" id="IPR036322">
    <property type="entry name" value="WD40_repeat_dom_sf"/>
</dbReference>
<evidence type="ECO:0000256" key="3">
    <source>
        <dbReference type="ARBA" id="ARBA00022737"/>
    </source>
</evidence>
<dbReference type="InterPro" id="IPR019775">
    <property type="entry name" value="WD40_repeat_CS"/>
</dbReference>
<accession>A0AAN9TZ28</accession>
<evidence type="ECO:0000259" key="7">
    <source>
        <dbReference type="Pfam" id="PF22939"/>
    </source>
</evidence>
<feature type="compositionally biased region" description="Polar residues" evidence="5">
    <location>
        <begin position="1048"/>
        <end position="1059"/>
    </location>
</feature>
<keyword evidence="10" id="KW-1185">Reference proteome</keyword>
<dbReference type="Pfam" id="PF00400">
    <property type="entry name" value="WD40"/>
    <property type="match status" value="1"/>
</dbReference>
<dbReference type="InterPro" id="IPR007751">
    <property type="entry name" value="DUF676_lipase-like"/>
</dbReference>
<dbReference type="PROSITE" id="PS00678">
    <property type="entry name" value="WD_REPEATS_1"/>
    <property type="match status" value="1"/>
</dbReference>
<comment type="caution">
    <text evidence="9">The sequence shown here is derived from an EMBL/GenBank/DDBJ whole genome shotgun (WGS) entry which is preliminary data.</text>
</comment>
<dbReference type="SUPFAM" id="SSF52540">
    <property type="entry name" value="P-loop containing nucleoside triphosphate hydrolases"/>
    <property type="match status" value="1"/>
</dbReference>
<keyword evidence="2 4" id="KW-0853">WD repeat</keyword>
<protein>
    <recommendedName>
        <fullName evidence="11">DUF676 domain-containing protein</fullName>
    </recommendedName>
</protein>
<dbReference type="Proteomes" id="UP001320245">
    <property type="component" value="Unassembled WGS sequence"/>
</dbReference>
<dbReference type="SMART" id="SM00320">
    <property type="entry name" value="WD40"/>
    <property type="match status" value="7"/>
</dbReference>
<dbReference type="InterPro" id="IPR001680">
    <property type="entry name" value="WD40_rpt"/>
</dbReference>
<organism evidence="9 10">
    <name type="scientific">Cytospora paraplurivora</name>
    <dbReference type="NCBI Taxonomy" id="2898453"/>
    <lineage>
        <taxon>Eukaryota</taxon>
        <taxon>Fungi</taxon>
        <taxon>Dikarya</taxon>
        <taxon>Ascomycota</taxon>
        <taxon>Pezizomycotina</taxon>
        <taxon>Sordariomycetes</taxon>
        <taxon>Sordariomycetidae</taxon>
        <taxon>Diaporthales</taxon>
        <taxon>Cytosporaceae</taxon>
        <taxon>Cytospora</taxon>
    </lineage>
</organism>
<feature type="region of interest" description="Disordered" evidence="5">
    <location>
        <begin position="1048"/>
        <end position="1070"/>
    </location>
</feature>
<feature type="domain" description="Nephrocystin 3-like N-terminal" evidence="8">
    <location>
        <begin position="205"/>
        <end position="365"/>
    </location>
</feature>
<keyword evidence="3" id="KW-0677">Repeat</keyword>
<dbReference type="Gene3D" id="3.40.50.300">
    <property type="entry name" value="P-loop containing nucleotide triphosphate hydrolases"/>
    <property type="match status" value="1"/>
</dbReference>
<gene>
    <name evidence="9" type="ORF">SLS53_009214</name>
</gene>
<dbReference type="SUPFAM" id="SSF50978">
    <property type="entry name" value="WD40 repeat-like"/>
    <property type="match status" value="2"/>
</dbReference>
<dbReference type="Pfam" id="PF24883">
    <property type="entry name" value="NPHP3_N"/>
    <property type="match status" value="1"/>
</dbReference>
<reference evidence="9 10" key="1">
    <citation type="journal article" date="2023" name="PLoS ONE">
        <title>Cytospora paraplurivora sp. nov. isolated from orchards with fruit tree decline syndrome in Ontario, Canada.</title>
        <authorList>
            <person name="Ilyukhin E."/>
            <person name="Nguyen H.D.T."/>
            <person name="Castle A.J."/>
            <person name="Ellouze W."/>
        </authorList>
    </citation>
    <scope>NUCLEOTIDE SEQUENCE [LARGE SCALE GENOMIC DNA]</scope>
    <source>
        <strain evidence="9 10">FDS-564</strain>
    </source>
</reference>
<dbReference type="Pfam" id="PF05057">
    <property type="entry name" value="DUF676"/>
    <property type="match status" value="1"/>
</dbReference>
<dbReference type="InterPro" id="IPR056884">
    <property type="entry name" value="NPHP3-like_N"/>
</dbReference>
<evidence type="ECO:0000256" key="5">
    <source>
        <dbReference type="SAM" id="MobiDB-lite"/>
    </source>
</evidence>
<dbReference type="PROSITE" id="PS50082">
    <property type="entry name" value="WD_REPEATS_2"/>
    <property type="match status" value="1"/>
</dbReference>
<dbReference type="EMBL" id="JAJSPL020000069">
    <property type="protein sequence ID" value="KAK7729644.1"/>
    <property type="molecule type" value="Genomic_DNA"/>
</dbReference>
<evidence type="ECO:0000259" key="6">
    <source>
        <dbReference type="Pfam" id="PF05057"/>
    </source>
</evidence>
<dbReference type="PANTHER" id="PTHR10039:SF16">
    <property type="entry name" value="GPI INOSITOL-DEACYLASE"/>
    <property type="match status" value="1"/>
</dbReference>
<dbReference type="SUPFAM" id="SSF53474">
    <property type="entry name" value="alpha/beta-Hydrolases"/>
    <property type="match status" value="1"/>
</dbReference>
<feature type="domain" description="GPI inositol-deacylase winged helix" evidence="7">
    <location>
        <begin position="468"/>
        <end position="556"/>
    </location>
</feature>
<name>A0AAN9TZ28_9PEZI</name>
<sequence length="1424" mass="159179">MPIVFVAHSMGGLVIKRALILARTRHEYRSLAASIEAMFFLATPHRGADLAETLSRLLSLSSGNRPFLSDLHRQSITIQNLNDEFPQYCGDVQLFSFYETLPMSLGVKKVRVVSKESAVLGLANERRVYLNADHRRVCKYESTTDSNYRTVRNALASGLEMIRARSSLLDEQTTKELRRRLNRVMGIDEGPEDEIFGAVSQRMSGTCEWLLDRENFQDWLHHGTAPIYCITAKPGTGKTILSGVIITYLRKLQLPCSCHFFQYGNQTMSDIASFLLSMAWQMAVQDPELMRACLDVYEKDEQLSRSNYRTIWRKLFVEGLLREGSRKTHFWIVDALDECSAEADLIQLLHKAGETSSIRIFWTSRNSPKVRQRLGVSNLKVIAEVIREEDTLSDIALYLDANMDNLPSTSDKSRHQMVQRILEKSQGCFLWVSLVFGELKDAHTSRDVERILDEVPSDMNELFGRIVDTMSAQVQGKALAKAIITWTVCATRPLKTMELDEAVRLDLQDSIDNIEGSIRSICGNLVYVDAQSYVQMVHQTARDFLLHAAVDSEFHIEEKRGHRRLLLTCLSFLTSDEMRSTHRRRAKDTKKFTDRSLFVKYACELWFEHLFRLSWTDIQLVSAVAKFFDSPNVLSWIEYIARHSDLQRLVAAGKAIGSFIKGSEHSDSADTRDIALLRVWANDLLRLVMRFGPSLVAYPASIFNIIPPFCPSETALRKKAPPRGITVSGLCEEEWGDQLSTISNPQEQYSCIASSKRLFAIGCYSGLIFILQHVLYREVAKLDHGEPVKLLQFGSQESLLVSVGSKTILVWDLNSKTHVWRFEAPQQCMALALSSRDEHLISATKDHCLRIWDLKKGELFEMENWTQGLEATQLRLYRRPITATFTMDAQLLAVIYKGQDILIWDLDNDALYDIFNRESGAKGDPQAQYRSSGVRCLTFGNGSSANLLAAAYTDGELVLFDTISGDIMHRTVTFAHILVCSPDGSMLASADPSGTVTLLKFSTLQPLHRIAGVEAGIQGLCFGGDGQQLLDIRGSRCRVWGPTVLLRQNTHSGPSSKASTPREADPELSSAGSEPVLITSIVCHDNGDAFFCGKEDGAVYLYHADSGLQTSRLYSHANGVAIVSLSFHHSSNAITSVDASGRVMVQKLSSQGHTIVASKVLFDHRVDAAVSQVVCRPDLDRILICSTKNDSLWCLSQEPSDPIASKSTQQRGSRGWVNHPLNRANLLLITQTEAYSFDWLDLKPLAPEARIGLDSRMSLSLVPRSIVPIFGGKSLAVMYSDIIGNPLSSSRLVIWSTADLGPDILAKVAQPLETYEYFSSRATQLIGTLGSGGAERLVFLQDGNWISAIESRTAHLRRITRHFFLPNDWLSMENHRDLMVEVTSRGNVLVVRRHEVAIVKRGLTRVELDEEVPLDSAPAAAGLA</sequence>